<reference evidence="2" key="1">
    <citation type="submission" date="2020-10" db="EMBL/GenBank/DDBJ databases">
        <title>Connecting structure to function with the recovery of over 1000 high-quality activated sludge metagenome-assembled genomes encoding full-length rRNA genes using long-read sequencing.</title>
        <authorList>
            <person name="Singleton C.M."/>
            <person name="Petriglieri F."/>
            <person name="Kristensen J.M."/>
            <person name="Kirkegaard R.H."/>
            <person name="Michaelsen T.Y."/>
            <person name="Andersen M.H."/>
            <person name="Karst S.M."/>
            <person name="Dueholm M.S."/>
            <person name="Nielsen P.H."/>
            <person name="Albertsen M."/>
        </authorList>
    </citation>
    <scope>NUCLEOTIDE SEQUENCE</scope>
    <source>
        <strain evidence="2">Skiv_18-Q3-R9-52_MAXAC.067</strain>
    </source>
</reference>
<dbReference type="EMBL" id="JADKIO010000008">
    <property type="protein sequence ID" value="MBK9796845.1"/>
    <property type="molecule type" value="Genomic_DNA"/>
</dbReference>
<name>A0A9D7SHL8_9BACT</name>
<dbReference type="Proteomes" id="UP000886657">
    <property type="component" value="Unassembled WGS sequence"/>
</dbReference>
<comment type="caution">
    <text evidence="2">The sequence shown here is derived from an EMBL/GenBank/DDBJ whole genome shotgun (WGS) entry which is preliminary data.</text>
</comment>
<keyword evidence="1" id="KW-0732">Signal</keyword>
<evidence type="ECO:0000256" key="1">
    <source>
        <dbReference type="SAM" id="SignalP"/>
    </source>
</evidence>
<evidence type="ECO:0000313" key="2">
    <source>
        <dbReference type="EMBL" id="MBK9796845.1"/>
    </source>
</evidence>
<sequence length="123" mass="13099">MFNKQLRFLAVLFSFTIGVPCIRAADPVPSGYSISVDFAPAPDKPDTYIIRTVIADVVTNEILSSPKVITKKGEPGKVMVGTDTSNFTIDLLVDKSGKTGSYTFTAIKAGKAVSILKGSISIQ</sequence>
<proteinExistence type="predicted"/>
<protein>
    <submittedName>
        <fullName evidence="2">Uncharacterized protein</fullName>
    </submittedName>
</protein>
<dbReference type="AlphaFoldDB" id="A0A9D7SHL8"/>
<gene>
    <name evidence="2" type="ORF">IPP58_10175</name>
</gene>
<feature type="chain" id="PRO_5039414043" evidence="1">
    <location>
        <begin position="25"/>
        <end position="123"/>
    </location>
</feature>
<accession>A0A9D7SHL8</accession>
<evidence type="ECO:0000313" key="3">
    <source>
        <dbReference type="Proteomes" id="UP000886657"/>
    </source>
</evidence>
<organism evidence="2 3">
    <name type="scientific">Candidatus Geothrix skivensis</name>
    <dbReference type="NCBI Taxonomy" id="2954439"/>
    <lineage>
        <taxon>Bacteria</taxon>
        <taxon>Pseudomonadati</taxon>
        <taxon>Acidobacteriota</taxon>
        <taxon>Holophagae</taxon>
        <taxon>Holophagales</taxon>
        <taxon>Holophagaceae</taxon>
        <taxon>Geothrix</taxon>
    </lineage>
</organism>
<feature type="signal peptide" evidence="1">
    <location>
        <begin position="1"/>
        <end position="24"/>
    </location>
</feature>